<evidence type="ECO:0000256" key="3">
    <source>
        <dbReference type="ARBA" id="ARBA00022692"/>
    </source>
</evidence>
<evidence type="ECO:0000256" key="8">
    <source>
        <dbReference type="ARBA" id="ARBA00023157"/>
    </source>
</evidence>
<evidence type="ECO:0000256" key="4">
    <source>
        <dbReference type="ARBA" id="ARBA00022729"/>
    </source>
</evidence>
<organism evidence="13 14">
    <name type="scientific">Ovis aries</name>
    <name type="common">Sheep</name>
    <dbReference type="NCBI Taxonomy" id="9940"/>
    <lineage>
        <taxon>Eukaryota</taxon>
        <taxon>Metazoa</taxon>
        <taxon>Chordata</taxon>
        <taxon>Craniata</taxon>
        <taxon>Vertebrata</taxon>
        <taxon>Euteleostomi</taxon>
        <taxon>Mammalia</taxon>
        <taxon>Eutheria</taxon>
        <taxon>Laurasiatheria</taxon>
        <taxon>Artiodactyla</taxon>
        <taxon>Ruminantia</taxon>
        <taxon>Pecora</taxon>
        <taxon>Bovidae</taxon>
        <taxon>Caprinae</taxon>
        <taxon>Ovis</taxon>
    </lineage>
</organism>
<keyword evidence="3 11" id="KW-0812">Transmembrane</keyword>
<name>A0A835ZPQ1_SHEEP</name>
<dbReference type="InterPro" id="IPR029861">
    <property type="entry name" value="VSIG1"/>
</dbReference>
<dbReference type="InterPro" id="IPR007110">
    <property type="entry name" value="Ig-like_dom"/>
</dbReference>
<dbReference type="SMART" id="SM00368">
    <property type="entry name" value="LRR_RI"/>
    <property type="match status" value="6"/>
</dbReference>
<evidence type="ECO:0000259" key="12">
    <source>
        <dbReference type="PROSITE" id="PS50835"/>
    </source>
</evidence>
<protein>
    <recommendedName>
        <fullName evidence="2">V-set and immunoglobulin domain-containing protein 1</fullName>
    </recommendedName>
</protein>
<dbReference type="SUPFAM" id="SSF48726">
    <property type="entry name" value="Immunoglobulin"/>
    <property type="match status" value="2"/>
</dbReference>
<evidence type="ECO:0000256" key="11">
    <source>
        <dbReference type="SAM" id="Phobius"/>
    </source>
</evidence>
<dbReference type="Gene3D" id="3.80.10.10">
    <property type="entry name" value="Ribonuclease Inhibitor"/>
    <property type="match status" value="1"/>
</dbReference>
<dbReference type="InterPro" id="IPR003598">
    <property type="entry name" value="Ig_sub2"/>
</dbReference>
<keyword evidence="7 11" id="KW-0472">Membrane</keyword>
<proteinExistence type="predicted"/>
<evidence type="ECO:0000256" key="5">
    <source>
        <dbReference type="ARBA" id="ARBA00022737"/>
    </source>
</evidence>
<dbReference type="GO" id="GO:0003382">
    <property type="term" value="P:epithelial cell morphogenesis"/>
    <property type="evidence" value="ECO:0007669"/>
    <property type="project" value="InterPro"/>
</dbReference>
<dbReference type="SUPFAM" id="SSF52047">
    <property type="entry name" value="RNI-like"/>
    <property type="match status" value="1"/>
</dbReference>
<dbReference type="GO" id="GO:0030277">
    <property type="term" value="P:maintenance of gastrointestinal epithelium"/>
    <property type="evidence" value="ECO:0007669"/>
    <property type="project" value="InterPro"/>
</dbReference>
<evidence type="ECO:0000256" key="1">
    <source>
        <dbReference type="ARBA" id="ARBA00004479"/>
    </source>
</evidence>
<dbReference type="SMART" id="SM00409">
    <property type="entry name" value="IG"/>
    <property type="match status" value="2"/>
</dbReference>
<comment type="caution">
    <text evidence="13">The sequence shown here is derived from an EMBL/GenBank/DDBJ whole genome shotgun (WGS) entry which is preliminary data.</text>
</comment>
<dbReference type="PANTHER" id="PTHR44974:SF1">
    <property type="entry name" value="V-SET AND IMMUNOGLOBULIN DOMAIN-CONTAINING PROTEIN 1"/>
    <property type="match status" value="1"/>
</dbReference>
<feature type="transmembrane region" description="Helical" evidence="11">
    <location>
        <begin position="468"/>
        <end position="495"/>
    </location>
</feature>
<evidence type="ECO:0000256" key="2">
    <source>
        <dbReference type="ARBA" id="ARBA00017514"/>
    </source>
</evidence>
<keyword evidence="5" id="KW-0677">Repeat</keyword>
<dbReference type="GO" id="GO:0016323">
    <property type="term" value="C:basolateral plasma membrane"/>
    <property type="evidence" value="ECO:0007669"/>
    <property type="project" value="TreeGrafter"/>
</dbReference>
<sequence>MFQLPETARTDFLPPQASYGRDLALVFETNRYLTDLGFVENTLEDSGMKFLCEGLKQPNSTVHSTNQWLTELEFSGTKLEALALKLLRECLKDPNCKVQKLKLSASFLLGSSETIGRYLASVLICNPYFTELDLSENLLGDTGVKFLREGLRHSNCKVEKQELWTCHLTGECCQHSCNSLYTSGHLRVLELSASALGDESMQLLCEGLKHPSCKLQTLWLAECHFTGACCGALTSVLSRNENLTLLDFSGNHLKGFGVQMLCDALLHPICKLQTFEVAAAKDYGNPKSSFTSEVLNCPGGLESVEEALKIYYSEGGQATAIGKFKDRIVGSNTSGNASITISHMQPEDSGIYICDVNNPPDFFGKNQGTISVSVLVKPSKPFCSIQGIAETGHPISLACLSVLGTPSPMYYWYKLEGGNIIPVKEKFNPATGILFIGNLTSFEQGYYQCTAINILGNSSCEIDLTTPYSGIGIIVGAFVGTLIGVIIIISVVWFVRRKYTIQLRPNLSAPYMETHGLTVSQTIRNHRGLGPVVTEATEPMVPHERSDPNLFLPGPSSHRPMTNQRTEGETIPHEDVIQLEATLPSSIHETEPNTTLGPDHEPVPEPEPALQPTVEPPSGPELVPTSEPEIQLEPEPAPQQEPEPLIVDEPFCDEEKRVFKP</sequence>
<dbReference type="Gene3D" id="2.60.40.10">
    <property type="entry name" value="Immunoglobulins"/>
    <property type="match status" value="2"/>
</dbReference>
<dbReference type="Pfam" id="PF07686">
    <property type="entry name" value="V-set"/>
    <property type="match status" value="1"/>
</dbReference>
<dbReference type="InterPro" id="IPR001611">
    <property type="entry name" value="Leu-rich_rpt"/>
</dbReference>
<evidence type="ECO:0000256" key="7">
    <source>
        <dbReference type="ARBA" id="ARBA00023136"/>
    </source>
</evidence>
<dbReference type="InterPro" id="IPR013783">
    <property type="entry name" value="Ig-like_fold"/>
</dbReference>
<feature type="region of interest" description="Disordered" evidence="10">
    <location>
        <begin position="588"/>
        <end position="661"/>
    </location>
</feature>
<accession>A0A835ZPQ1</accession>
<dbReference type="Pfam" id="PF13927">
    <property type="entry name" value="Ig_3"/>
    <property type="match status" value="1"/>
</dbReference>
<feature type="domain" description="Ig-like" evidence="12">
    <location>
        <begin position="378"/>
        <end position="465"/>
    </location>
</feature>
<reference evidence="13 14" key="1">
    <citation type="submission" date="2020-12" db="EMBL/GenBank/DDBJ databases">
        <title>De novo assembly of Tibetan sheep genome.</title>
        <authorList>
            <person name="Li X."/>
        </authorList>
    </citation>
    <scope>NUCLEOTIDE SEQUENCE [LARGE SCALE GENOMIC DNA]</scope>
    <source>
        <tissue evidence="13">Heart</tissue>
    </source>
</reference>
<dbReference type="Pfam" id="PF13516">
    <property type="entry name" value="LRR_6"/>
    <property type="match status" value="2"/>
</dbReference>
<dbReference type="InterPro" id="IPR013106">
    <property type="entry name" value="Ig_V-set"/>
</dbReference>
<dbReference type="FunFam" id="2.60.40.10:FF:000095">
    <property type="entry name" value="immunoglobulin superfamily member 11 isoform X1"/>
    <property type="match status" value="1"/>
</dbReference>
<keyword evidence="9" id="KW-0393">Immunoglobulin domain</keyword>
<keyword evidence="8" id="KW-1015">Disulfide bond</keyword>
<dbReference type="AlphaFoldDB" id="A0A835ZPQ1"/>
<dbReference type="EMBL" id="JAEMGP010000027">
    <property type="protein sequence ID" value="KAG5194180.1"/>
    <property type="molecule type" value="Genomic_DNA"/>
</dbReference>
<evidence type="ECO:0000313" key="13">
    <source>
        <dbReference type="EMBL" id="KAG5194180.1"/>
    </source>
</evidence>
<dbReference type="InterPro" id="IPR003599">
    <property type="entry name" value="Ig_sub"/>
</dbReference>
<evidence type="ECO:0000256" key="6">
    <source>
        <dbReference type="ARBA" id="ARBA00022989"/>
    </source>
</evidence>
<comment type="subcellular location">
    <subcellularLocation>
        <location evidence="1">Membrane</location>
        <topology evidence="1">Single-pass type I membrane protein</topology>
    </subcellularLocation>
</comment>
<feature type="domain" description="Ig-like" evidence="12">
    <location>
        <begin position="268"/>
        <end position="371"/>
    </location>
</feature>
<evidence type="ECO:0000256" key="10">
    <source>
        <dbReference type="SAM" id="MobiDB-lite"/>
    </source>
</evidence>
<keyword evidence="4" id="KW-0732">Signal</keyword>
<dbReference type="PROSITE" id="PS50835">
    <property type="entry name" value="IG_LIKE"/>
    <property type="match status" value="2"/>
</dbReference>
<dbReference type="InterPro" id="IPR032675">
    <property type="entry name" value="LRR_dom_sf"/>
</dbReference>
<keyword evidence="6 11" id="KW-1133">Transmembrane helix</keyword>
<feature type="region of interest" description="Disordered" evidence="10">
    <location>
        <begin position="539"/>
        <end position="565"/>
    </location>
</feature>
<dbReference type="InterPro" id="IPR036179">
    <property type="entry name" value="Ig-like_dom_sf"/>
</dbReference>
<dbReference type="Proteomes" id="UP000664991">
    <property type="component" value="Unassembled WGS sequence"/>
</dbReference>
<evidence type="ECO:0000256" key="9">
    <source>
        <dbReference type="ARBA" id="ARBA00023319"/>
    </source>
</evidence>
<gene>
    <name evidence="13" type="ORF">JEQ12_020541</name>
</gene>
<dbReference type="PANTHER" id="PTHR44974">
    <property type="entry name" value="V-SET AND IMMUNOGLOBULIN DOMAIN-CONTAINING PROTEIN 1"/>
    <property type="match status" value="1"/>
</dbReference>
<evidence type="ECO:0000313" key="14">
    <source>
        <dbReference type="Proteomes" id="UP000664991"/>
    </source>
</evidence>
<dbReference type="SMART" id="SM00408">
    <property type="entry name" value="IGc2"/>
    <property type="match status" value="2"/>
</dbReference>
<feature type="compositionally biased region" description="Pro residues" evidence="10">
    <location>
        <begin position="605"/>
        <end position="619"/>
    </location>
</feature>